<protein>
    <submittedName>
        <fullName evidence="6">Filamentous hemagglutinin</fullName>
    </submittedName>
</protein>
<evidence type="ECO:0000256" key="2">
    <source>
        <dbReference type="ARBA" id="ARBA00022656"/>
    </source>
</evidence>
<keyword evidence="7" id="KW-1185">Reference proteome</keyword>
<name>A0A1I3ZGU3_9GAMM</name>
<proteinExistence type="predicted"/>
<dbReference type="EMBL" id="FOSD01000007">
    <property type="protein sequence ID" value="SFK43202.1"/>
    <property type="molecule type" value="Genomic_DNA"/>
</dbReference>
<comment type="caution">
    <text evidence="6">The sequence shown here is derived from an EMBL/GenBank/DDBJ whole genome shotgun (WGS) entry which is preliminary data.</text>
</comment>
<keyword evidence="3" id="KW-1266">Target cell cytoplasm</keyword>
<dbReference type="Pfam" id="PF04829">
    <property type="entry name" value="PT-VENN"/>
    <property type="match status" value="1"/>
</dbReference>
<reference evidence="6 7" key="1">
    <citation type="submission" date="2016-10" db="EMBL/GenBank/DDBJ databases">
        <authorList>
            <person name="Varghese N."/>
            <person name="Submissions S."/>
        </authorList>
    </citation>
    <scope>NUCLEOTIDE SEQUENCE [LARGE SCALE GENOMIC DNA]</scope>
    <source>
        <strain evidence="6 7">YR512</strain>
    </source>
</reference>
<evidence type="ECO:0000256" key="1">
    <source>
        <dbReference type="ARBA" id="ARBA00004219"/>
    </source>
</evidence>
<evidence type="ECO:0000256" key="4">
    <source>
        <dbReference type="ARBA" id="ARBA00023026"/>
    </source>
</evidence>
<organism evidence="6 7">
    <name type="scientific">Candidatus Pantoea symbiotica</name>
    <dbReference type="NCBI Taxonomy" id="1884370"/>
    <lineage>
        <taxon>Bacteria</taxon>
        <taxon>Pseudomonadati</taxon>
        <taxon>Pseudomonadota</taxon>
        <taxon>Gammaproteobacteria</taxon>
        <taxon>Enterobacterales</taxon>
        <taxon>Erwiniaceae</taxon>
        <taxon>Pantoea</taxon>
    </lineage>
</organism>
<evidence type="ECO:0000313" key="6">
    <source>
        <dbReference type="EMBL" id="SFK43202.1"/>
    </source>
</evidence>
<sequence>MVASAVAGALGGLSANNMGAAASGAMAPYIANAIKKATTSYNADGTEKTNLVSNTMAHAVAGAILAEISGGDAAAGAAGGAGGELIAWAIVSGMYPGVKVSDLTESQKQTVSALSQLAAGLEGGLACTEPQNL</sequence>
<keyword evidence="2" id="KW-0800">Toxin</keyword>
<accession>A0A1I3ZGU3</accession>
<evidence type="ECO:0000256" key="3">
    <source>
        <dbReference type="ARBA" id="ARBA00022913"/>
    </source>
</evidence>
<evidence type="ECO:0000259" key="5">
    <source>
        <dbReference type="Pfam" id="PF04829"/>
    </source>
</evidence>
<comment type="subcellular location">
    <subcellularLocation>
        <location evidence="1">Target cell</location>
        <location evidence="1">Target cell cytoplasm</location>
    </subcellularLocation>
</comment>
<dbReference type="Proteomes" id="UP000198841">
    <property type="component" value="Unassembled WGS sequence"/>
</dbReference>
<dbReference type="InterPro" id="IPR006914">
    <property type="entry name" value="VENN_dom"/>
</dbReference>
<evidence type="ECO:0000313" key="7">
    <source>
        <dbReference type="Proteomes" id="UP000198841"/>
    </source>
</evidence>
<keyword evidence="4" id="KW-0843">Virulence</keyword>
<gene>
    <name evidence="6" type="ORF">SAMN05518863_10717</name>
</gene>
<feature type="domain" description="VENN motif-containing" evidence="5">
    <location>
        <begin position="100"/>
        <end position="127"/>
    </location>
</feature>